<dbReference type="OrthoDB" id="75935at2759"/>
<dbReference type="EMBL" id="VJMH01001504">
    <property type="protein sequence ID" value="KAF0711791.1"/>
    <property type="molecule type" value="Genomic_DNA"/>
</dbReference>
<dbReference type="CDD" id="cd01040">
    <property type="entry name" value="Mb-like"/>
    <property type="match status" value="1"/>
</dbReference>
<sequence length="303" mass="34315">MGATGSSRRDKPRVVRLNAPADTDVDVDMLATFSLGTGEAYHVQHYMPPHFPLLPKLTTAYIETCRRTWTLIQTAGPPMMRQYGRPGIVLFYEEFFLRLFERDTTIAKVFANAKKRGEVLVSAIQFILSSKADTKEEIAAVANRCRFLGHRHRTFPKVRPHHFATYTTTCIEVVMFWLGDLASWEVGVAWSNTVGFILQHLLEPYLYRRTDPYEHYQNTTIAAVREVLESKVDATEDDHSAGTTTKVTPSKSVQIKAATAWNAIRRTSFGKKPTLASTAIDKLVQKEYERRKSSTKSMNIPSP</sequence>
<dbReference type="GO" id="GO:0019825">
    <property type="term" value="F:oxygen binding"/>
    <property type="evidence" value="ECO:0007669"/>
    <property type="project" value="InterPro"/>
</dbReference>
<keyword evidence="3" id="KW-1185">Reference proteome</keyword>
<accession>A0A485KE25</accession>
<organism evidence="2 3">
    <name type="scientific">Aphanomyces stellatus</name>
    <dbReference type="NCBI Taxonomy" id="120398"/>
    <lineage>
        <taxon>Eukaryota</taxon>
        <taxon>Sar</taxon>
        <taxon>Stramenopiles</taxon>
        <taxon>Oomycota</taxon>
        <taxon>Saprolegniomycetes</taxon>
        <taxon>Saprolegniales</taxon>
        <taxon>Verrucalvaceae</taxon>
        <taxon>Aphanomyces</taxon>
    </lineage>
</organism>
<dbReference type="Gene3D" id="1.10.490.10">
    <property type="entry name" value="Globins"/>
    <property type="match status" value="1"/>
</dbReference>
<protein>
    <submittedName>
        <fullName evidence="2">Aste57867_5049 protein</fullName>
    </submittedName>
</protein>
<dbReference type="InterPro" id="IPR012292">
    <property type="entry name" value="Globin/Proto"/>
</dbReference>
<reference evidence="2 3" key="1">
    <citation type="submission" date="2019-03" db="EMBL/GenBank/DDBJ databases">
        <authorList>
            <person name="Gaulin E."/>
            <person name="Dumas B."/>
        </authorList>
    </citation>
    <scope>NUCLEOTIDE SEQUENCE [LARGE SCALE GENOMIC DNA]</scope>
    <source>
        <strain evidence="2">CBS 568.67</strain>
    </source>
</reference>
<dbReference type="GO" id="GO:0020037">
    <property type="term" value="F:heme binding"/>
    <property type="evidence" value="ECO:0007669"/>
    <property type="project" value="InterPro"/>
</dbReference>
<gene>
    <name evidence="2" type="primary">Aste57867_5049</name>
    <name evidence="1" type="ORF">As57867_005036</name>
    <name evidence="2" type="ORF">ASTE57867_5049</name>
</gene>
<proteinExistence type="predicted"/>
<dbReference type="SUPFAM" id="SSF46458">
    <property type="entry name" value="Globin-like"/>
    <property type="match status" value="1"/>
</dbReference>
<evidence type="ECO:0000313" key="2">
    <source>
        <dbReference type="EMBL" id="VFT82130.1"/>
    </source>
</evidence>
<dbReference type="InterPro" id="IPR044399">
    <property type="entry name" value="Mb-like_M"/>
</dbReference>
<dbReference type="AlphaFoldDB" id="A0A485KE25"/>
<evidence type="ECO:0000313" key="3">
    <source>
        <dbReference type="Proteomes" id="UP000332933"/>
    </source>
</evidence>
<name>A0A485KE25_9STRA</name>
<dbReference type="Proteomes" id="UP000332933">
    <property type="component" value="Unassembled WGS sequence"/>
</dbReference>
<evidence type="ECO:0000313" key="1">
    <source>
        <dbReference type="EMBL" id="KAF0711791.1"/>
    </source>
</evidence>
<dbReference type="InterPro" id="IPR009050">
    <property type="entry name" value="Globin-like_sf"/>
</dbReference>
<reference evidence="1" key="2">
    <citation type="submission" date="2019-06" db="EMBL/GenBank/DDBJ databases">
        <title>Genomics analysis of Aphanomyces spp. identifies a new class of oomycete effector associated with host adaptation.</title>
        <authorList>
            <person name="Gaulin E."/>
        </authorList>
    </citation>
    <scope>NUCLEOTIDE SEQUENCE</scope>
    <source>
        <strain evidence="1">CBS 578.67</strain>
    </source>
</reference>
<dbReference type="EMBL" id="CAADRA010001505">
    <property type="protein sequence ID" value="VFT82130.1"/>
    <property type="molecule type" value="Genomic_DNA"/>
</dbReference>